<dbReference type="PANTHER" id="PTHR38790">
    <property type="entry name" value="2EXR DOMAIN-CONTAINING PROTEIN-RELATED"/>
    <property type="match status" value="1"/>
</dbReference>
<evidence type="ECO:0000313" key="4">
    <source>
        <dbReference type="Proteomes" id="UP001390339"/>
    </source>
</evidence>
<keyword evidence="2" id="KW-0812">Transmembrane</keyword>
<accession>A0ABR2HT39</accession>
<name>A0ABR2HT39_9PEZI</name>
<feature type="region of interest" description="Disordered" evidence="1">
    <location>
        <begin position="59"/>
        <end position="103"/>
    </location>
</feature>
<reference evidence="3 4" key="1">
    <citation type="journal article" date="2024" name="IMA Fungus">
        <title>Apiospora arundinis, a panoply of carbohydrate-active enzymes and secondary metabolites.</title>
        <authorList>
            <person name="Sorensen T."/>
            <person name="Petersen C."/>
            <person name="Muurmann A.T."/>
            <person name="Christiansen J.V."/>
            <person name="Brundto M.L."/>
            <person name="Overgaard C.K."/>
            <person name="Boysen A.T."/>
            <person name="Wollenberg R.D."/>
            <person name="Larsen T.O."/>
            <person name="Sorensen J.L."/>
            <person name="Nielsen K.L."/>
            <person name="Sondergaard T.E."/>
        </authorList>
    </citation>
    <scope>NUCLEOTIDE SEQUENCE [LARGE SCALE GENOMIC DNA]</scope>
    <source>
        <strain evidence="3 4">AAU 773</strain>
    </source>
</reference>
<dbReference type="Proteomes" id="UP001390339">
    <property type="component" value="Unassembled WGS sequence"/>
</dbReference>
<protein>
    <submittedName>
        <fullName evidence="3">Uncharacterized protein</fullName>
    </submittedName>
</protein>
<gene>
    <name evidence="3" type="ORF">PGQ11_014642</name>
</gene>
<comment type="caution">
    <text evidence="3">The sequence shown here is derived from an EMBL/GenBank/DDBJ whole genome shotgun (WGS) entry which is preliminary data.</text>
</comment>
<organism evidence="3 4">
    <name type="scientific">Apiospora arundinis</name>
    <dbReference type="NCBI Taxonomy" id="335852"/>
    <lineage>
        <taxon>Eukaryota</taxon>
        <taxon>Fungi</taxon>
        <taxon>Dikarya</taxon>
        <taxon>Ascomycota</taxon>
        <taxon>Pezizomycotina</taxon>
        <taxon>Sordariomycetes</taxon>
        <taxon>Xylariomycetidae</taxon>
        <taxon>Amphisphaeriales</taxon>
        <taxon>Apiosporaceae</taxon>
        <taxon>Apiospora</taxon>
    </lineage>
</organism>
<evidence type="ECO:0000313" key="3">
    <source>
        <dbReference type="EMBL" id="KAK8852163.1"/>
    </source>
</evidence>
<sequence length="422" mass="47279">MRQRTTRCKILPTYVVAALPLLFVVAVPVVIVIECHKQAAAVCKVAGRRCRAKLRRLRSKPLLPTEPQQQTVRSNAVGGKEEEGEGGEMITTNPKPKTKTKTSFLDLPPEIRHQIYDWALGEPCVVQPRPGDGSVNWGARPPSWRATHQRVRRDEDPPSDALHRIVTYFGGRTGQLPREYSIVGGFRDEFRLVCGDQPAWLASTISGFKIVVTQGPRAPRHLSLMRTCRAVYGELFERLYGQNTVSLCGQGMLDWVSREWPLAGLARVRYVHAALLVDAAWGRKRQRQSLEKAVRTLRDALPGMQQLDVEIAIWSEQHKLADGGVDDADWFWACLCGILAQHLTPTAQTATTKGGRREKGGQGRHHQRQPLEEFVLKVSVHSKRLNAATNSTERSHEPLSSWNENDYQRLKAAVCGKEMPTS</sequence>
<proteinExistence type="predicted"/>
<keyword evidence="4" id="KW-1185">Reference proteome</keyword>
<keyword evidence="2" id="KW-0472">Membrane</keyword>
<evidence type="ECO:0000256" key="2">
    <source>
        <dbReference type="SAM" id="Phobius"/>
    </source>
</evidence>
<feature type="region of interest" description="Disordered" evidence="1">
    <location>
        <begin position="347"/>
        <end position="369"/>
    </location>
</feature>
<keyword evidence="2" id="KW-1133">Transmembrane helix</keyword>
<feature type="transmembrane region" description="Helical" evidence="2">
    <location>
        <begin position="12"/>
        <end position="33"/>
    </location>
</feature>
<dbReference type="EMBL" id="JAPCWZ010000009">
    <property type="protein sequence ID" value="KAK8852163.1"/>
    <property type="molecule type" value="Genomic_DNA"/>
</dbReference>
<feature type="region of interest" description="Disordered" evidence="1">
    <location>
        <begin position="132"/>
        <end position="157"/>
    </location>
</feature>
<evidence type="ECO:0000256" key="1">
    <source>
        <dbReference type="SAM" id="MobiDB-lite"/>
    </source>
</evidence>